<keyword evidence="2" id="KW-1185">Reference proteome</keyword>
<evidence type="ECO:0000313" key="2">
    <source>
        <dbReference type="Proteomes" id="UP001173802"/>
    </source>
</evidence>
<evidence type="ECO:0000313" key="1">
    <source>
        <dbReference type="EMBL" id="MDL0081843.1"/>
    </source>
</evidence>
<gene>
    <name evidence="1" type="ORF">NYG90_03985</name>
</gene>
<dbReference type="Proteomes" id="UP001173802">
    <property type="component" value="Unassembled WGS sequence"/>
</dbReference>
<reference evidence="1 2" key="1">
    <citation type="journal article" date="2023" name="Microorganisms">
        <title>Isolation and Genomic Characteristics of Cat-Borne Campylobacter felis sp. nov. and Sheep-Borne Campylobacter ovis sp. nov.</title>
        <authorList>
            <person name="Wang H."/>
            <person name="Li Y."/>
            <person name="Gu Y."/>
            <person name="Zhou G."/>
            <person name="Chen X."/>
            <person name="Zhang X."/>
            <person name="Shao Z."/>
            <person name="Zhang J."/>
            <person name="Zhang M."/>
        </authorList>
    </citation>
    <scope>NUCLEOTIDE SEQUENCE [LARGE SCALE GENOMIC DNA]</scope>
    <source>
        <strain evidence="1 2">XJK30-2</strain>
    </source>
</reference>
<accession>A0ACC6FRE6</accession>
<name>A0ACC6FRE6_9HELI</name>
<comment type="caution">
    <text evidence="1">The sequence shown here is derived from an EMBL/GenBank/DDBJ whole genome shotgun (WGS) entry which is preliminary data.</text>
</comment>
<proteinExistence type="predicted"/>
<protein>
    <submittedName>
        <fullName evidence="1">Uncharacterized protein</fullName>
    </submittedName>
</protein>
<sequence>MDSSKPTPYLSSRALCQQGVAIHTQNADSRIRLCGGIVNKIFNCMININAIKQNLKQTR</sequence>
<dbReference type="EMBL" id="JANURN010000003">
    <property type="protein sequence ID" value="MDL0081843.1"/>
    <property type="molecule type" value="Genomic_DNA"/>
</dbReference>
<organism evidence="1 2">
    <name type="scientific">Helicobacter zhangjianzhongii</name>
    <dbReference type="NCBI Taxonomy" id="2974574"/>
    <lineage>
        <taxon>Bacteria</taxon>
        <taxon>Pseudomonadati</taxon>
        <taxon>Campylobacterota</taxon>
        <taxon>Epsilonproteobacteria</taxon>
        <taxon>Campylobacterales</taxon>
        <taxon>Helicobacteraceae</taxon>
        <taxon>Helicobacter</taxon>
    </lineage>
</organism>